<organism evidence="1 2">
    <name type="scientific">Romanomermis culicivorax</name>
    <name type="common">Nematode worm</name>
    <dbReference type="NCBI Taxonomy" id="13658"/>
    <lineage>
        <taxon>Eukaryota</taxon>
        <taxon>Metazoa</taxon>
        <taxon>Ecdysozoa</taxon>
        <taxon>Nematoda</taxon>
        <taxon>Enoplea</taxon>
        <taxon>Dorylaimia</taxon>
        <taxon>Mermithida</taxon>
        <taxon>Mermithoidea</taxon>
        <taxon>Mermithidae</taxon>
        <taxon>Romanomermis</taxon>
    </lineage>
</organism>
<protein>
    <submittedName>
        <fullName evidence="2">Uncharacterized protein</fullName>
    </submittedName>
</protein>
<evidence type="ECO:0000313" key="1">
    <source>
        <dbReference type="Proteomes" id="UP000887565"/>
    </source>
</evidence>
<accession>A0A915KN53</accession>
<dbReference type="AlphaFoldDB" id="A0A915KN53"/>
<keyword evidence="1" id="KW-1185">Reference proteome</keyword>
<evidence type="ECO:0000313" key="2">
    <source>
        <dbReference type="WBParaSite" id="nRc.2.0.1.t39469-RA"/>
    </source>
</evidence>
<proteinExistence type="predicted"/>
<name>A0A915KN53_ROMCU</name>
<dbReference type="Proteomes" id="UP000887565">
    <property type="component" value="Unplaced"/>
</dbReference>
<sequence length="92" mass="10823">MKSFDSKGFSIEFEVVENQTNLKSRNQSNITHFKEIKIRSIGLFWLLTIMFEEHHRPPTKADQEKHGSHIDFPIAFWCQAFFDRASETVAIH</sequence>
<dbReference type="WBParaSite" id="nRc.2.0.1.t39469-RA">
    <property type="protein sequence ID" value="nRc.2.0.1.t39469-RA"/>
    <property type="gene ID" value="nRc.2.0.1.g39469"/>
</dbReference>
<reference evidence="2" key="1">
    <citation type="submission" date="2022-11" db="UniProtKB">
        <authorList>
            <consortium name="WormBaseParasite"/>
        </authorList>
    </citation>
    <scope>IDENTIFICATION</scope>
</reference>